<dbReference type="PROSITE" id="PS00061">
    <property type="entry name" value="ADH_SHORT"/>
    <property type="match status" value="1"/>
</dbReference>
<feature type="active site" description="Proton acceptor" evidence="4">
    <location>
        <position position="155"/>
    </location>
</feature>
<feature type="domain" description="Ketoreductase" evidence="7">
    <location>
        <begin position="6"/>
        <end position="186"/>
    </location>
</feature>
<dbReference type="FunFam" id="3.40.50.720:FF:000115">
    <property type="entry name" value="3-oxoacyl-[acyl-carrier-protein] reductase FabG"/>
    <property type="match status" value="1"/>
</dbReference>
<evidence type="ECO:0000256" key="5">
    <source>
        <dbReference type="PIRSR" id="PIRSR611284-2"/>
    </source>
</evidence>
<evidence type="ECO:0000313" key="9">
    <source>
        <dbReference type="Proteomes" id="UP000649604"/>
    </source>
</evidence>
<comment type="similarity">
    <text evidence="1 6">Belongs to the short-chain dehydrogenases/reductases (SDR) family.</text>
</comment>
<dbReference type="InterPro" id="IPR036291">
    <property type="entry name" value="NAD(P)-bd_dom_sf"/>
</dbReference>
<proteinExistence type="inferred from homology"/>
<dbReference type="GO" id="GO:0006633">
    <property type="term" value="P:fatty acid biosynthetic process"/>
    <property type="evidence" value="ECO:0007669"/>
    <property type="project" value="UniProtKB-KW"/>
</dbReference>
<evidence type="ECO:0000256" key="6">
    <source>
        <dbReference type="RuleBase" id="RU366074"/>
    </source>
</evidence>
<dbReference type="EMBL" id="WJJP01000384">
    <property type="protein sequence ID" value="MBD3325248.1"/>
    <property type="molecule type" value="Genomic_DNA"/>
</dbReference>
<dbReference type="Gene3D" id="3.40.50.720">
    <property type="entry name" value="NAD(P)-binding Rossmann-like Domain"/>
    <property type="match status" value="1"/>
</dbReference>
<evidence type="ECO:0000256" key="1">
    <source>
        <dbReference type="ARBA" id="ARBA00006484"/>
    </source>
</evidence>
<dbReference type="PRINTS" id="PR00081">
    <property type="entry name" value="GDHRDH"/>
</dbReference>
<comment type="subunit">
    <text evidence="6">Homotetramer.</text>
</comment>
<evidence type="ECO:0000256" key="4">
    <source>
        <dbReference type="PIRSR" id="PIRSR611284-1"/>
    </source>
</evidence>
<keyword evidence="6" id="KW-0275">Fatty acid biosynthesis</keyword>
<sequence>MELEGKIAIITGTNQGIGRTIAVTLAAAGADIAAVDLYKNEQTSELAQEIEGLGRRCLPLQADVSNEAEVNACVKDTVAQFDRIDILVNNAGITKDTLIMRMKADDWTTVLDVNLTSMFYCTKAVTKPMFKQRSGKIVMITSVVGAMGNPGQANYAASKAGVIGLMKSAAKEFAPRGIQVNAVAPGFIETAMTQALADDVRAAYLDQIPLKAFGTAQDVANAVQFLVSENARYITGQVIHVNGGLYV</sequence>
<evidence type="ECO:0000256" key="3">
    <source>
        <dbReference type="ARBA" id="ARBA00023002"/>
    </source>
</evidence>
<dbReference type="SMART" id="SM00822">
    <property type="entry name" value="PKS_KR"/>
    <property type="match status" value="1"/>
</dbReference>
<keyword evidence="6" id="KW-0276">Fatty acid metabolism</keyword>
<comment type="catalytic activity">
    <reaction evidence="6">
        <text>a (3R)-hydroxyacyl-[ACP] + NADP(+) = a 3-oxoacyl-[ACP] + NADPH + H(+)</text>
        <dbReference type="Rhea" id="RHEA:17397"/>
        <dbReference type="Rhea" id="RHEA-COMP:9916"/>
        <dbReference type="Rhea" id="RHEA-COMP:9945"/>
        <dbReference type="ChEBI" id="CHEBI:15378"/>
        <dbReference type="ChEBI" id="CHEBI:57783"/>
        <dbReference type="ChEBI" id="CHEBI:58349"/>
        <dbReference type="ChEBI" id="CHEBI:78776"/>
        <dbReference type="ChEBI" id="CHEBI:78827"/>
        <dbReference type="EC" id="1.1.1.100"/>
    </reaction>
</comment>
<dbReference type="InterPro" id="IPR002347">
    <property type="entry name" value="SDR_fam"/>
</dbReference>
<dbReference type="AlphaFoldDB" id="A0A9D5JW68"/>
<keyword evidence="6" id="KW-0444">Lipid biosynthesis</keyword>
<dbReference type="PANTHER" id="PTHR42879:SF2">
    <property type="entry name" value="3-OXOACYL-[ACYL-CARRIER-PROTEIN] REDUCTASE FABG"/>
    <property type="match status" value="1"/>
</dbReference>
<keyword evidence="3 6" id="KW-0560">Oxidoreductase</keyword>
<comment type="pathway">
    <text evidence="6">Lipid metabolism; fatty acid biosynthesis.</text>
</comment>
<dbReference type="NCBIfam" id="NF005559">
    <property type="entry name" value="PRK07231.1"/>
    <property type="match status" value="1"/>
</dbReference>
<feature type="binding site" evidence="5">
    <location>
        <position position="90"/>
    </location>
    <ligand>
        <name>NADP(+)</name>
        <dbReference type="ChEBI" id="CHEBI:58349"/>
    </ligand>
</feature>
<reference evidence="8" key="1">
    <citation type="submission" date="2019-11" db="EMBL/GenBank/DDBJ databases">
        <title>Microbial mats filling the niche in hypersaline microbial mats.</title>
        <authorList>
            <person name="Wong H.L."/>
            <person name="Macleod F.I."/>
            <person name="White R.A. III"/>
            <person name="Burns B.P."/>
        </authorList>
    </citation>
    <scope>NUCLEOTIDE SEQUENCE</scope>
    <source>
        <strain evidence="8">Rbin_158</strain>
    </source>
</reference>
<dbReference type="CDD" id="cd05333">
    <property type="entry name" value="BKR_SDR_c"/>
    <property type="match status" value="1"/>
</dbReference>
<comment type="caution">
    <text evidence="8">The sequence shown here is derived from an EMBL/GenBank/DDBJ whole genome shotgun (WGS) entry which is preliminary data.</text>
</comment>
<dbReference type="NCBIfam" id="TIGR01830">
    <property type="entry name" value="3oxo_ACP_reduc"/>
    <property type="match status" value="1"/>
</dbReference>
<comment type="function">
    <text evidence="6">Catalyzes the NADPH-dependent reduction of beta-ketoacyl-ACP substrates to beta-hydroxyacyl-ACP products, the first reductive step in the elongation cycle of fatty acid biosynthesis.</text>
</comment>
<feature type="binding site" evidence="5">
    <location>
        <position position="188"/>
    </location>
    <ligand>
        <name>NADP(+)</name>
        <dbReference type="ChEBI" id="CHEBI:58349"/>
    </ligand>
</feature>
<name>A0A9D5JW68_9BACT</name>
<dbReference type="GO" id="GO:0051287">
    <property type="term" value="F:NAD binding"/>
    <property type="evidence" value="ECO:0007669"/>
    <property type="project" value="UniProtKB-UniRule"/>
</dbReference>
<keyword evidence="2 5" id="KW-0521">NADP</keyword>
<dbReference type="PANTHER" id="PTHR42879">
    <property type="entry name" value="3-OXOACYL-(ACYL-CARRIER-PROTEIN) REDUCTASE"/>
    <property type="match status" value="1"/>
</dbReference>
<organism evidence="8 9">
    <name type="scientific">candidate division KSB3 bacterium</name>
    <dbReference type="NCBI Taxonomy" id="2044937"/>
    <lineage>
        <taxon>Bacteria</taxon>
        <taxon>candidate division KSB3</taxon>
    </lineage>
</organism>
<evidence type="ECO:0000256" key="2">
    <source>
        <dbReference type="ARBA" id="ARBA00022857"/>
    </source>
</evidence>
<dbReference type="InterPro" id="IPR050259">
    <property type="entry name" value="SDR"/>
</dbReference>
<evidence type="ECO:0000259" key="7">
    <source>
        <dbReference type="SMART" id="SM00822"/>
    </source>
</evidence>
<dbReference type="Proteomes" id="UP000649604">
    <property type="component" value="Unassembled WGS sequence"/>
</dbReference>
<dbReference type="InterPro" id="IPR020904">
    <property type="entry name" value="Sc_DH/Rdtase_CS"/>
</dbReference>
<dbReference type="InterPro" id="IPR057326">
    <property type="entry name" value="KR_dom"/>
</dbReference>
<feature type="binding site" evidence="5">
    <location>
        <begin position="155"/>
        <end position="159"/>
    </location>
    <ligand>
        <name>NADP(+)</name>
        <dbReference type="ChEBI" id="CHEBI:58349"/>
    </ligand>
</feature>
<evidence type="ECO:0000313" key="8">
    <source>
        <dbReference type="EMBL" id="MBD3325248.1"/>
    </source>
</evidence>
<dbReference type="SUPFAM" id="SSF51735">
    <property type="entry name" value="NAD(P)-binding Rossmann-fold domains"/>
    <property type="match status" value="1"/>
</dbReference>
<gene>
    <name evidence="8" type="primary">fabG</name>
    <name evidence="8" type="ORF">GF339_11730</name>
</gene>
<keyword evidence="6" id="KW-0443">Lipid metabolism</keyword>
<dbReference type="Pfam" id="PF13561">
    <property type="entry name" value="adh_short_C2"/>
    <property type="match status" value="1"/>
</dbReference>
<dbReference type="EC" id="1.1.1.100" evidence="6"/>
<dbReference type="NCBIfam" id="NF009466">
    <property type="entry name" value="PRK12826.1-2"/>
    <property type="match status" value="1"/>
</dbReference>
<accession>A0A9D5JW68</accession>
<dbReference type="InterPro" id="IPR011284">
    <property type="entry name" value="3oxo_ACP_reduc"/>
</dbReference>
<dbReference type="GO" id="GO:0004316">
    <property type="term" value="F:3-oxoacyl-[acyl-carrier-protein] reductase (NADPH) activity"/>
    <property type="evidence" value="ECO:0007669"/>
    <property type="project" value="UniProtKB-UniRule"/>
</dbReference>
<protein>
    <recommendedName>
        <fullName evidence="6">3-oxoacyl-[acyl-carrier-protein] reductase</fullName>
        <ecNumber evidence="6">1.1.1.100</ecNumber>
    </recommendedName>
</protein>
<dbReference type="PRINTS" id="PR00080">
    <property type="entry name" value="SDRFAMILY"/>
</dbReference>